<sequence length="193" mass="21948">MEMVFRFWFLLITVLFRTGLPSLEEACTIEIEQGSELYLKGYANIRDFNCAYTPRLLERSVPVTFRSEGRRTVFGNAVIRLDTRGFDCGGKGINKDFYELLQTGTYPHIRLELKETVKEAGEVKALISMAIAGVEREYTIPVDLTGGKSFRCSGTLRLNINDFGLEPPKKMLGLIVVREDIEIYFDLDLCVQD</sequence>
<evidence type="ECO:0000313" key="3">
    <source>
        <dbReference type="Proteomes" id="UP000653730"/>
    </source>
</evidence>
<proteinExistence type="predicted"/>
<dbReference type="Gene3D" id="2.40.128.110">
    <property type="entry name" value="Lipid/polyisoprenoid-binding, YceI-like"/>
    <property type="match status" value="1"/>
</dbReference>
<dbReference type="RefSeq" id="WP_187967791.1">
    <property type="nucleotide sequence ID" value="NZ_JACVDC010000165.1"/>
</dbReference>
<evidence type="ECO:0000259" key="1">
    <source>
        <dbReference type="Pfam" id="PF04264"/>
    </source>
</evidence>
<dbReference type="Pfam" id="PF04264">
    <property type="entry name" value="YceI"/>
    <property type="match status" value="1"/>
</dbReference>
<dbReference type="SUPFAM" id="SSF101874">
    <property type="entry name" value="YceI-like"/>
    <property type="match status" value="1"/>
</dbReference>
<name>A0A926JWN2_9FLAO</name>
<gene>
    <name evidence="2" type="ORF">IBL28_22180</name>
</gene>
<dbReference type="AlphaFoldDB" id="A0A926JWN2"/>
<reference evidence="2 3" key="1">
    <citation type="submission" date="2020-09" db="EMBL/GenBank/DDBJ databases">
        <title>Sinomicrobium weinanense sp. nov., a halophilic bacteria isolated from saline-alkali soil.</title>
        <authorList>
            <person name="Wu P."/>
            <person name="Ren H."/>
            <person name="Mei Y."/>
            <person name="Liang Y."/>
            <person name="Chen Z."/>
        </authorList>
    </citation>
    <scope>NUCLEOTIDE SEQUENCE [LARGE SCALE GENOMIC DNA]</scope>
    <source>
        <strain evidence="2 3">FJxs</strain>
    </source>
</reference>
<organism evidence="2 3">
    <name type="scientific">Sinomicrobium weinanense</name>
    <dbReference type="NCBI Taxonomy" id="2842200"/>
    <lineage>
        <taxon>Bacteria</taxon>
        <taxon>Pseudomonadati</taxon>
        <taxon>Bacteroidota</taxon>
        <taxon>Flavobacteriia</taxon>
        <taxon>Flavobacteriales</taxon>
        <taxon>Flavobacteriaceae</taxon>
        <taxon>Sinomicrobium</taxon>
    </lineage>
</organism>
<evidence type="ECO:0000313" key="2">
    <source>
        <dbReference type="EMBL" id="MBC9798689.1"/>
    </source>
</evidence>
<feature type="domain" description="Lipid/polyisoprenoid-binding YceI-like" evidence="1">
    <location>
        <begin position="75"/>
        <end position="188"/>
    </location>
</feature>
<dbReference type="EMBL" id="JACVDC010000165">
    <property type="protein sequence ID" value="MBC9798689.1"/>
    <property type="molecule type" value="Genomic_DNA"/>
</dbReference>
<protein>
    <submittedName>
        <fullName evidence="2">YceI family protein</fullName>
    </submittedName>
</protein>
<accession>A0A926JWN2</accession>
<dbReference type="InterPro" id="IPR036761">
    <property type="entry name" value="TTHA0802/YceI-like_sf"/>
</dbReference>
<dbReference type="InterPro" id="IPR007372">
    <property type="entry name" value="Lipid/polyisoprenoid-bd_YceI"/>
</dbReference>
<comment type="caution">
    <text evidence="2">The sequence shown here is derived from an EMBL/GenBank/DDBJ whole genome shotgun (WGS) entry which is preliminary data.</text>
</comment>
<keyword evidence="3" id="KW-1185">Reference proteome</keyword>
<dbReference type="Proteomes" id="UP000653730">
    <property type="component" value="Unassembled WGS sequence"/>
</dbReference>